<evidence type="ECO:0000256" key="1">
    <source>
        <dbReference type="SAM" id="SignalP"/>
    </source>
</evidence>
<evidence type="ECO:0000313" key="2">
    <source>
        <dbReference type="EMBL" id="PCG67262.1"/>
    </source>
</evidence>
<organism evidence="2">
    <name type="scientific">Heliothis virescens</name>
    <name type="common">Tobacco budworm moth</name>
    <dbReference type="NCBI Taxonomy" id="7102"/>
    <lineage>
        <taxon>Eukaryota</taxon>
        <taxon>Metazoa</taxon>
        <taxon>Ecdysozoa</taxon>
        <taxon>Arthropoda</taxon>
        <taxon>Hexapoda</taxon>
        <taxon>Insecta</taxon>
        <taxon>Pterygota</taxon>
        <taxon>Neoptera</taxon>
        <taxon>Endopterygota</taxon>
        <taxon>Lepidoptera</taxon>
        <taxon>Glossata</taxon>
        <taxon>Ditrysia</taxon>
        <taxon>Noctuoidea</taxon>
        <taxon>Noctuidae</taxon>
        <taxon>Heliothinae</taxon>
        <taxon>Heliothis</taxon>
    </lineage>
</organism>
<name>A0A2A4J762_HELVI</name>
<feature type="signal peptide" evidence="1">
    <location>
        <begin position="1"/>
        <end position="21"/>
    </location>
</feature>
<dbReference type="EMBL" id="NWSH01002934">
    <property type="protein sequence ID" value="PCG67262.1"/>
    <property type="molecule type" value="Genomic_DNA"/>
</dbReference>
<reference evidence="2" key="1">
    <citation type="submission" date="2017-09" db="EMBL/GenBank/DDBJ databases">
        <title>Contemporary evolution of a Lepidopteran species, Heliothis virescens, in response to modern agricultural practices.</title>
        <authorList>
            <person name="Fritz M.L."/>
            <person name="Deyonke A.M."/>
            <person name="Papanicolaou A."/>
            <person name="Micinski S."/>
            <person name="Westbrook J."/>
            <person name="Gould F."/>
        </authorList>
    </citation>
    <scope>NUCLEOTIDE SEQUENCE [LARGE SCALE GENOMIC DNA]</scope>
    <source>
        <strain evidence="2">HvINT-</strain>
        <tissue evidence="2">Whole body</tissue>
    </source>
</reference>
<comment type="caution">
    <text evidence="2">The sequence shown here is derived from an EMBL/GenBank/DDBJ whole genome shotgun (WGS) entry which is preliminary data.</text>
</comment>
<sequence length="178" mass="20621">MEAWGFKVMCFFLLLFEFGECGKSPPSGPFKTTIISIKDCIKPSKPYLGDPPVVFNGVIQNDTLGGNITFLRDTRNMKVRVKSFMMRNGKWKQVYLFNNPDCHGMVLHVICMMMNVKYDRKTCMYFKGSYTFDNIDVNQLLHVWVSTAIYGRVLWRAETYMQSGTFYCKEFDTTCEPA</sequence>
<feature type="chain" id="PRO_5012449751" evidence="1">
    <location>
        <begin position="22"/>
        <end position="178"/>
    </location>
</feature>
<accession>A0A2A4J762</accession>
<proteinExistence type="predicted"/>
<gene>
    <name evidence="2" type="ORF">B5V51_6641</name>
</gene>
<dbReference type="AlphaFoldDB" id="A0A2A4J762"/>
<protein>
    <submittedName>
        <fullName evidence="2">Uncharacterized protein</fullName>
    </submittedName>
</protein>
<keyword evidence="1" id="KW-0732">Signal</keyword>